<name>A0ABT3FXW6_9BACT</name>
<organism evidence="2 3">
    <name type="scientific">Luteolibacter rhizosphaerae</name>
    <dbReference type="NCBI Taxonomy" id="2989719"/>
    <lineage>
        <taxon>Bacteria</taxon>
        <taxon>Pseudomonadati</taxon>
        <taxon>Verrucomicrobiota</taxon>
        <taxon>Verrucomicrobiia</taxon>
        <taxon>Verrucomicrobiales</taxon>
        <taxon>Verrucomicrobiaceae</taxon>
        <taxon>Luteolibacter</taxon>
    </lineage>
</organism>
<dbReference type="Proteomes" id="UP001165653">
    <property type="component" value="Unassembled WGS sequence"/>
</dbReference>
<accession>A0ABT3FXW6</accession>
<keyword evidence="3" id="KW-1185">Reference proteome</keyword>
<proteinExistence type="predicted"/>
<evidence type="ECO:0000256" key="1">
    <source>
        <dbReference type="SAM" id="Phobius"/>
    </source>
</evidence>
<keyword evidence="1" id="KW-0472">Membrane</keyword>
<evidence type="ECO:0008006" key="4">
    <source>
        <dbReference type="Google" id="ProtNLM"/>
    </source>
</evidence>
<feature type="transmembrane region" description="Helical" evidence="1">
    <location>
        <begin position="25"/>
        <end position="49"/>
    </location>
</feature>
<dbReference type="EMBL" id="JAPDDR010000001">
    <property type="protein sequence ID" value="MCW1912433.1"/>
    <property type="molecule type" value="Genomic_DNA"/>
</dbReference>
<evidence type="ECO:0000313" key="2">
    <source>
        <dbReference type="EMBL" id="MCW1912433.1"/>
    </source>
</evidence>
<gene>
    <name evidence="2" type="ORF">OJ996_02540</name>
</gene>
<comment type="caution">
    <text evidence="2">The sequence shown here is derived from an EMBL/GenBank/DDBJ whole genome shotgun (WGS) entry which is preliminary data.</text>
</comment>
<reference evidence="2" key="1">
    <citation type="submission" date="2022-10" db="EMBL/GenBank/DDBJ databases">
        <title>Luteolibacter sp. GHJ8, whole genome shotgun sequencing project.</title>
        <authorList>
            <person name="Zhao G."/>
            <person name="Shen L."/>
        </authorList>
    </citation>
    <scope>NUCLEOTIDE SEQUENCE</scope>
    <source>
        <strain evidence="2">GHJ8</strain>
    </source>
</reference>
<dbReference type="RefSeq" id="WP_264510816.1">
    <property type="nucleotide sequence ID" value="NZ_JAPDDR010000001.1"/>
</dbReference>
<sequence length="50" mass="5724">MHTPPPVYRIRRSASTLPHKRPMSLWQHLAFFLLAVIGAVLAVWVTLVMN</sequence>
<keyword evidence="1" id="KW-1133">Transmembrane helix</keyword>
<keyword evidence="1" id="KW-0812">Transmembrane</keyword>
<evidence type="ECO:0000313" key="3">
    <source>
        <dbReference type="Proteomes" id="UP001165653"/>
    </source>
</evidence>
<protein>
    <recommendedName>
        <fullName evidence="4">DUF2474 family protein</fullName>
    </recommendedName>
</protein>